<evidence type="ECO:0000259" key="7">
    <source>
        <dbReference type="PROSITE" id="PS50011"/>
    </source>
</evidence>
<keyword evidence="1" id="KW-0723">Serine/threonine-protein kinase</keyword>
<dbReference type="InterPro" id="IPR017441">
    <property type="entry name" value="Protein_kinase_ATP_BS"/>
</dbReference>
<evidence type="ECO:0000256" key="6">
    <source>
        <dbReference type="PROSITE-ProRule" id="PRU10141"/>
    </source>
</evidence>
<keyword evidence="9" id="KW-1185">Reference proteome</keyword>
<reference evidence="8" key="1">
    <citation type="submission" date="2023-10" db="EMBL/GenBank/DDBJ databases">
        <title>Genome assembly of Pristionchus species.</title>
        <authorList>
            <person name="Yoshida K."/>
            <person name="Sommer R.J."/>
        </authorList>
    </citation>
    <scope>NUCLEOTIDE SEQUENCE</scope>
    <source>
        <strain evidence="8">RS5133</strain>
    </source>
</reference>
<dbReference type="InterPro" id="IPR000719">
    <property type="entry name" value="Prot_kinase_dom"/>
</dbReference>
<accession>A0AAV5WLW7</accession>
<dbReference type="PROSITE" id="PS00107">
    <property type="entry name" value="PROTEIN_KINASE_ATP"/>
    <property type="match status" value="1"/>
</dbReference>
<dbReference type="Proteomes" id="UP001432322">
    <property type="component" value="Unassembled WGS sequence"/>
</dbReference>
<evidence type="ECO:0000256" key="3">
    <source>
        <dbReference type="ARBA" id="ARBA00022741"/>
    </source>
</evidence>
<evidence type="ECO:0000256" key="2">
    <source>
        <dbReference type="ARBA" id="ARBA00022679"/>
    </source>
</evidence>
<protein>
    <recommendedName>
        <fullName evidence="7">Protein kinase domain-containing protein</fullName>
    </recommendedName>
</protein>
<dbReference type="SMART" id="SM00220">
    <property type="entry name" value="S_TKc"/>
    <property type="match status" value="1"/>
</dbReference>
<evidence type="ECO:0000256" key="4">
    <source>
        <dbReference type="ARBA" id="ARBA00022777"/>
    </source>
</evidence>
<dbReference type="FunFam" id="1.10.510.10:FF:000624">
    <property type="entry name" value="Mitogen-activated protein kinase"/>
    <property type="match status" value="1"/>
</dbReference>
<gene>
    <name evidence="8" type="ORF">PFISCL1PPCAC_23324</name>
</gene>
<comment type="caution">
    <text evidence="8">The sequence shown here is derived from an EMBL/GenBank/DDBJ whole genome shotgun (WGS) entry which is preliminary data.</text>
</comment>
<feature type="binding site" evidence="6">
    <location>
        <position position="51"/>
    </location>
    <ligand>
        <name>ATP</name>
        <dbReference type="ChEBI" id="CHEBI:30616"/>
    </ligand>
</feature>
<evidence type="ECO:0000256" key="1">
    <source>
        <dbReference type="ARBA" id="ARBA00022527"/>
    </source>
</evidence>
<dbReference type="EMBL" id="BTSY01000006">
    <property type="protein sequence ID" value="GMT32027.1"/>
    <property type="molecule type" value="Genomic_DNA"/>
</dbReference>
<feature type="non-terminal residue" evidence="8">
    <location>
        <position position="1"/>
    </location>
</feature>
<keyword evidence="4" id="KW-0418">Kinase</keyword>
<dbReference type="Pfam" id="PF00069">
    <property type="entry name" value="Pkinase"/>
    <property type="match status" value="1"/>
</dbReference>
<dbReference type="InterPro" id="IPR050117">
    <property type="entry name" value="MAPK"/>
</dbReference>
<keyword evidence="2" id="KW-0808">Transferase</keyword>
<dbReference type="Gene3D" id="1.10.510.10">
    <property type="entry name" value="Transferase(Phosphotransferase) domain 1"/>
    <property type="match status" value="1"/>
</dbReference>
<proteinExistence type="predicted"/>
<keyword evidence="3 6" id="KW-0547">Nucleotide-binding</keyword>
<dbReference type="GO" id="GO:0004674">
    <property type="term" value="F:protein serine/threonine kinase activity"/>
    <property type="evidence" value="ECO:0007669"/>
    <property type="project" value="UniProtKB-KW"/>
</dbReference>
<evidence type="ECO:0000313" key="8">
    <source>
        <dbReference type="EMBL" id="GMT32027.1"/>
    </source>
</evidence>
<feature type="domain" description="Protein kinase" evidence="7">
    <location>
        <begin position="20"/>
        <end position="331"/>
    </location>
</feature>
<keyword evidence="5 6" id="KW-0067">ATP-binding</keyword>
<evidence type="ECO:0000313" key="9">
    <source>
        <dbReference type="Proteomes" id="UP001432322"/>
    </source>
</evidence>
<name>A0AAV5WLW7_9BILA</name>
<organism evidence="8 9">
    <name type="scientific">Pristionchus fissidentatus</name>
    <dbReference type="NCBI Taxonomy" id="1538716"/>
    <lineage>
        <taxon>Eukaryota</taxon>
        <taxon>Metazoa</taxon>
        <taxon>Ecdysozoa</taxon>
        <taxon>Nematoda</taxon>
        <taxon>Chromadorea</taxon>
        <taxon>Rhabditida</taxon>
        <taxon>Rhabditina</taxon>
        <taxon>Diplogasteromorpha</taxon>
        <taxon>Diplogasteroidea</taxon>
        <taxon>Neodiplogasteridae</taxon>
        <taxon>Pristionchus</taxon>
    </lineage>
</organism>
<dbReference type="SUPFAM" id="SSF56112">
    <property type="entry name" value="Protein kinase-like (PK-like)"/>
    <property type="match status" value="1"/>
</dbReference>
<dbReference type="AlphaFoldDB" id="A0AAV5WLW7"/>
<dbReference type="PROSITE" id="PS50011">
    <property type="entry name" value="PROTEIN_KINASE_DOM"/>
    <property type="match status" value="1"/>
</dbReference>
<dbReference type="Gene3D" id="3.30.200.20">
    <property type="entry name" value="Phosphorylase Kinase, domain 1"/>
    <property type="match status" value="1"/>
</dbReference>
<dbReference type="GO" id="GO:0005524">
    <property type="term" value="F:ATP binding"/>
    <property type="evidence" value="ECO:0007669"/>
    <property type="project" value="UniProtKB-UniRule"/>
</dbReference>
<sequence length="378" mass="43015">FTDIGNGSCFYVPNHILVLYETWKWIGSGTFGDVMKLQSQHPQRPTLAVKKFVAPFTSHQRAKRCYREIQLLTELKRRKHENIVEMGLVYVTTRTAEEMQSVYFVLRYAGDDLCKLILAETADNHRFAVRHYKRMLSQLLRALLYLLSAGVIHRDIKPANLAVDASGKLTLIDFGLARSIMVNGAMTADPGTPAYRAIEAYSFGNSPAPLKYDQKAEMWSVGAILCEMLTGRVLFNDPHNNCILTAVQVCGSVPEHVLSEIANGKWQKDLRERKADRINFLEMLTNDDGRIWLFGDIIDNGKTLIDFIDRTLDFDQTNRMTVDEALAHPFLAEVREPWREVRAKDPFPPDACDKHVDEWKGLIHGAAREYMTKGLVQN</sequence>
<dbReference type="InterPro" id="IPR011009">
    <property type="entry name" value="Kinase-like_dom_sf"/>
</dbReference>
<evidence type="ECO:0000256" key="5">
    <source>
        <dbReference type="ARBA" id="ARBA00022840"/>
    </source>
</evidence>
<dbReference type="PANTHER" id="PTHR24055">
    <property type="entry name" value="MITOGEN-ACTIVATED PROTEIN KINASE"/>
    <property type="match status" value="1"/>
</dbReference>